<dbReference type="Proteomes" id="UP001620234">
    <property type="component" value="Unassembled WGS sequence"/>
</dbReference>
<comment type="caution">
    <text evidence="2">The sequence shown here is derived from an EMBL/GenBank/DDBJ whole genome shotgun (WGS) entry which is preliminary data.</text>
</comment>
<accession>A0ABW8LAS4</accession>
<feature type="coiled-coil region" evidence="1">
    <location>
        <begin position="48"/>
        <end position="78"/>
    </location>
</feature>
<proteinExistence type="predicted"/>
<dbReference type="EMBL" id="JBJDPD010000028">
    <property type="protein sequence ID" value="MFK4002011.1"/>
    <property type="molecule type" value="Genomic_DNA"/>
</dbReference>
<dbReference type="RefSeq" id="WP_404672380.1">
    <property type="nucleotide sequence ID" value="NZ_JBJDPD010000028.1"/>
</dbReference>
<name>A0ABW8LAS4_9GAMM</name>
<protein>
    <submittedName>
        <fullName evidence="2">Uncharacterized protein</fullName>
    </submittedName>
</protein>
<evidence type="ECO:0000313" key="2">
    <source>
        <dbReference type="EMBL" id="MFK4002011.1"/>
    </source>
</evidence>
<sequence length="154" mass="17276">KHGQWRFYTDTETQSGSLILFIRCLKFGRVTLRALGANKDDIANLQGLKILQGILNILEHLNEQLEDESALADSAKMIDWKKINLTMAPLFVNNELRNAESHESIEEAIKVLEKLGFDTSTVSSGYGKALDFLLDGVIDSIKSINRNITDVLNR</sequence>
<evidence type="ECO:0000256" key="1">
    <source>
        <dbReference type="SAM" id="Coils"/>
    </source>
</evidence>
<feature type="non-terminal residue" evidence="2">
    <location>
        <position position="1"/>
    </location>
</feature>
<reference evidence="2 3" key="1">
    <citation type="submission" date="2024-11" db="EMBL/GenBank/DDBJ databases">
        <title>The Natural Products Discovery Center: Release of the First 8490 Sequenced Strains for Exploring Actinobacteria Biosynthetic Diversity.</title>
        <authorList>
            <person name="Kalkreuter E."/>
            <person name="Kautsar S.A."/>
            <person name="Yang D."/>
            <person name="Bader C.D."/>
            <person name="Teijaro C.N."/>
            <person name="Fluegel L."/>
            <person name="Davis C.M."/>
            <person name="Simpson J.R."/>
            <person name="Lauterbach L."/>
            <person name="Steele A.D."/>
            <person name="Gui C."/>
            <person name="Meng S."/>
            <person name="Li G."/>
            <person name="Viehrig K."/>
            <person name="Ye F."/>
            <person name="Su P."/>
            <person name="Kiefer A.F."/>
            <person name="Nichols A."/>
            <person name="Cepeda A.J."/>
            <person name="Yan W."/>
            <person name="Fan B."/>
            <person name="Jiang Y."/>
            <person name="Adhikari A."/>
            <person name="Zheng C.-J."/>
            <person name="Schuster L."/>
            <person name="Cowan T.M."/>
            <person name="Smanski M.J."/>
            <person name="Chevrette M.G."/>
            <person name="De Carvalho L.P.S."/>
            <person name="Shen B."/>
        </authorList>
    </citation>
    <scope>NUCLEOTIDE SEQUENCE [LARGE SCALE GENOMIC DNA]</scope>
    <source>
        <strain evidence="2 3">NPDC077433</strain>
    </source>
</reference>
<keyword evidence="3" id="KW-1185">Reference proteome</keyword>
<evidence type="ECO:0000313" key="3">
    <source>
        <dbReference type="Proteomes" id="UP001620234"/>
    </source>
</evidence>
<organism evidence="2 3">
    <name type="scientific">Psychrobacter namhaensis</name>
    <dbReference type="NCBI Taxonomy" id="292734"/>
    <lineage>
        <taxon>Bacteria</taxon>
        <taxon>Pseudomonadati</taxon>
        <taxon>Pseudomonadota</taxon>
        <taxon>Gammaproteobacteria</taxon>
        <taxon>Moraxellales</taxon>
        <taxon>Moraxellaceae</taxon>
        <taxon>Psychrobacter</taxon>
    </lineage>
</organism>
<keyword evidence="1" id="KW-0175">Coiled coil</keyword>
<gene>
    <name evidence="2" type="ORF">ACI2I3_11780</name>
</gene>